<keyword evidence="7" id="KW-1185">Reference proteome</keyword>
<evidence type="ECO:0000256" key="2">
    <source>
        <dbReference type="ARBA" id="ARBA00023242"/>
    </source>
</evidence>
<dbReference type="InterPro" id="IPR000504">
    <property type="entry name" value="RRM_dom"/>
</dbReference>
<keyword evidence="3" id="KW-0694">RNA-binding</keyword>
<dbReference type="Gene3D" id="3.30.70.330">
    <property type="match status" value="1"/>
</dbReference>
<dbReference type="GO" id="GO:0030619">
    <property type="term" value="F:U1 snRNA binding"/>
    <property type="evidence" value="ECO:0007669"/>
    <property type="project" value="TreeGrafter"/>
</dbReference>
<dbReference type="InterPro" id="IPR051183">
    <property type="entry name" value="U1_U11-U12_snRNP_70-35kDa"/>
</dbReference>
<dbReference type="Proteomes" id="UP000636709">
    <property type="component" value="Unassembled WGS sequence"/>
</dbReference>
<dbReference type="PANTHER" id="PTHR13952">
    <property type="entry name" value="U1 SMALL NUCLEAR RIBONUCLEOPROTEIN 70 KD"/>
    <property type="match status" value="1"/>
</dbReference>
<evidence type="ECO:0000256" key="4">
    <source>
        <dbReference type="SAM" id="MobiDB-lite"/>
    </source>
</evidence>
<dbReference type="AlphaFoldDB" id="A0A835CD50"/>
<feature type="compositionally biased region" description="Basic and acidic residues" evidence="4">
    <location>
        <begin position="282"/>
        <end position="381"/>
    </location>
</feature>
<dbReference type="GO" id="GO:0071004">
    <property type="term" value="C:U2-type prespliceosome"/>
    <property type="evidence" value="ECO:0007669"/>
    <property type="project" value="TreeGrafter"/>
</dbReference>
<gene>
    <name evidence="6" type="ORF">HU200_022465</name>
</gene>
<protein>
    <recommendedName>
        <fullName evidence="5">RRM domain-containing protein</fullName>
    </recommendedName>
</protein>
<comment type="subcellular location">
    <subcellularLocation>
        <location evidence="1">Nucleus</location>
    </subcellularLocation>
</comment>
<feature type="compositionally biased region" description="Basic and acidic residues" evidence="4">
    <location>
        <begin position="419"/>
        <end position="428"/>
    </location>
</feature>
<organism evidence="6 7">
    <name type="scientific">Digitaria exilis</name>
    <dbReference type="NCBI Taxonomy" id="1010633"/>
    <lineage>
        <taxon>Eukaryota</taxon>
        <taxon>Viridiplantae</taxon>
        <taxon>Streptophyta</taxon>
        <taxon>Embryophyta</taxon>
        <taxon>Tracheophyta</taxon>
        <taxon>Spermatophyta</taxon>
        <taxon>Magnoliopsida</taxon>
        <taxon>Liliopsida</taxon>
        <taxon>Poales</taxon>
        <taxon>Poaceae</taxon>
        <taxon>PACMAD clade</taxon>
        <taxon>Panicoideae</taxon>
        <taxon>Panicodae</taxon>
        <taxon>Paniceae</taxon>
        <taxon>Anthephorinae</taxon>
        <taxon>Digitaria</taxon>
    </lineage>
</organism>
<evidence type="ECO:0000313" key="6">
    <source>
        <dbReference type="EMBL" id="KAF8722630.1"/>
    </source>
</evidence>
<name>A0A835CD50_9POAL</name>
<dbReference type="OrthoDB" id="4207594at2759"/>
<reference evidence="6" key="1">
    <citation type="submission" date="2020-07" db="EMBL/GenBank/DDBJ databases">
        <title>Genome sequence and genetic diversity analysis of an under-domesticated orphan crop, white fonio (Digitaria exilis).</title>
        <authorList>
            <person name="Bennetzen J.L."/>
            <person name="Chen S."/>
            <person name="Ma X."/>
            <person name="Wang X."/>
            <person name="Yssel A.E.J."/>
            <person name="Chaluvadi S.R."/>
            <person name="Johnson M."/>
            <person name="Gangashetty P."/>
            <person name="Hamidou F."/>
            <person name="Sanogo M.D."/>
            <person name="Zwaenepoel A."/>
            <person name="Wallace J."/>
            <person name="Van De Peer Y."/>
            <person name="Van Deynze A."/>
        </authorList>
    </citation>
    <scope>NUCLEOTIDE SEQUENCE</scope>
    <source>
        <tissue evidence="6">Leaves</tissue>
    </source>
</reference>
<dbReference type="GO" id="GO:0000398">
    <property type="term" value="P:mRNA splicing, via spliceosome"/>
    <property type="evidence" value="ECO:0007669"/>
    <property type="project" value="TreeGrafter"/>
</dbReference>
<feature type="domain" description="RRM" evidence="5">
    <location>
        <begin position="85"/>
        <end position="242"/>
    </location>
</feature>
<evidence type="ECO:0000313" key="7">
    <source>
        <dbReference type="Proteomes" id="UP000636709"/>
    </source>
</evidence>
<dbReference type="GO" id="GO:0003729">
    <property type="term" value="F:mRNA binding"/>
    <property type="evidence" value="ECO:0007669"/>
    <property type="project" value="TreeGrafter"/>
</dbReference>
<feature type="compositionally biased region" description="Basic residues" evidence="4">
    <location>
        <begin position="382"/>
        <end position="392"/>
    </location>
</feature>
<dbReference type="PROSITE" id="PS50102">
    <property type="entry name" value="RRM"/>
    <property type="match status" value="1"/>
</dbReference>
<evidence type="ECO:0000259" key="5">
    <source>
        <dbReference type="PROSITE" id="PS50102"/>
    </source>
</evidence>
<dbReference type="PANTHER" id="PTHR13952:SF5">
    <property type="entry name" value="U1 SMALL NUCLEAR RIBONUCLEOPROTEIN 70 KDA"/>
    <property type="match status" value="1"/>
</dbReference>
<dbReference type="FunFam" id="3.30.70.330:FF:000132">
    <property type="entry name" value="Small nuclear ribonucleoprotein U11/U12 subunit 35"/>
    <property type="match status" value="1"/>
</dbReference>
<dbReference type="InterPro" id="IPR035979">
    <property type="entry name" value="RBD_domain_sf"/>
</dbReference>
<dbReference type="SUPFAM" id="SSF54928">
    <property type="entry name" value="RNA-binding domain, RBD"/>
    <property type="match status" value="2"/>
</dbReference>
<evidence type="ECO:0000256" key="3">
    <source>
        <dbReference type="PROSITE-ProRule" id="PRU00176"/>
    </source>
</evidence>
<comment type="caution">
    <text evidence="6">The sequence shown here is derived from an EMBL/GenBank/DDBJ whole genome shotgun (WGS) entry which is preliminary data.</text>
</comment>
<dbReference type="SMART" id="SM00360">
    <property type="entry name" value="RRM"/>
    <property type="match status" value="1"/>
</dbReference>
<dbReference type="EMBL" id="JACEFO010001671">
    <property type="protein sequence ID" value="KAF8722630.1"/>
    <property type="molecule type" value="Genomic_DNA"/>
</dbReference>
<dbReference type="GO" id="GO:0005685">
    <property type="term" value="C:U1 snRNP"/>
    <property type="evidence" value="ECO:0007669"/>
    <property type="project" value="TreeGrafter"/>
</dbReference>
<evidence type="ECO:0000256" key="1">
    <source>
        <dbReference type="ARBA" id="ARBA00004123"/>
    </source>
</evidence>
<dbReference type="GO" id="GO:0071011">
    <property type="term" value="C:precatalytic spliceosome"/>
    <property type="evidence" value="ECO:0007669"/>
    <property type="project" value="TreeGrafter"/>
</dbReference>
<proteinExistence type="predicted"/>
<accession>A0A835CD50</accession>
<sequence>MKRLLRSNICCCVQAEKKARICQLKLEQGAAKVAEELQKCKFFLKAHSPFVSDNSYSIVINLISFFKTFADDPRSDPDATGDPYKTLFVAGLNYETPEHRIKKVFEAYGPIKRVSICGKFQYRSDRMLSSTVICTNLGFWTPPFTQAVLMLYWISILILKLYTYKWHSFMSSSQYSSLYLWKTPNYDHGALQIRLMTDKETGKPRRYAFVEFAHTRDMKNAYKHADGIKLDNKRLLVDVERGRTVPNWRPRRLGGGIGSSRISGEGADQKRAAREQQLVGRHRSEEPRRGDHHADRNLEKSRKRVRERDQDERTGEHALDQMRDREPRGERSSHRDHGKTLDKDQERGRERDRGRDHDRSRHDREKHRDHGRRYDRGERAQGHSHNRHRDRGHLHEWGAYSDDEPRHERNMAGSGQDRGYNEQRKSHDAYGYGLGPETKYSTQHKHGYRQEDLYSKMAEAGPISTEPVALEEGEA</sequence>
<keyword evidence="2" id="KW-0539">Nucleus</keyword>
<dbReference type="InterPro" id="IPR012677">
    <property type="entry name" value="Nucleotide-bd_a/b_plait_sf"/>
</dbReference>
<dbReference type="Pfam" id="PF00076">
    <property type="entry name" value="RRM_1"/>
    <property type="match status" value="2"/>
</dbReference>
<feature type="region of interest" description="Disordered" evidence="4">
    <location>
        <begin position="247"/>
        <end position="447"/>
    </location>
</feature>